<feature type="transmembrane region" description="Helical" evidence="6">
    <location>
        <begin position="20"/>
        <end position="38"/>
    </location>
</feature>
<comment type="subcellular location">
    <subcellularLocation>
        <location evidence="1">Cell membrane</location>
        <topology evidence="1">Multi-pass membrane protein</topology>
    </subcellularLocation>
</comment>
<accession>A0A413T5U0</accession>
<evidence type="ECO:0000256" key="4">
    <source>
        <dbReference type="ARBA" id="ARBA00022989"/>
    </source>
</evidence>
<sequence>MRFRQYTMLNKNPIIKGTIILTIASLLSRIIGFLYRIFLSNLIGAKGMGVFQLIFPVLVFCIALSCGGVQIAVSRFVAESKSRKECFLVLISSIIMSLSLSFITLGVLYFCAEPVSLFIIKNKSCTELLKYASFTIPLALFTPA</sequence>
<dbReference type="PANTHER" id="PTHR30250:SF21">
    <property type="entry name" value="LIPID II FLIPPASE MURJ"/>
    <property type="match status" value="1"/>
</dbReference>
<dbReference type="Proteomes" id="UP000285740">
    <property type="component" value="Unassembled WGS sequence"/>
</dbReference>
<dbReference type="EMBL" id="QSFV01000025">
    <property type="protein sequence ID" value="RHA79560.1"/>
    <property type="molecule type" value="Genomic_DNA"/>
</dbReference>
<evidence type="ECO:0000256" key="3">
    <source>
        <dbReference type="ARBA" id="ARBA00022692"/>
    </source>
</evidence>
<evidence type="ECO:0000313" key="7">
    <source>
        <dbReference type="EMBL" id="RHA79560.1"/>
    </source>
</evidence>
<organism evidence="7 8">
    <name type="scientific">Eubacterium ventriosum</name>
    <dbReference type="NCBI Taxonomy" id="39496"/>
    <lineage>
        <taxon>Bacteria</taxon>
        <taxon>Bacillati</taxon>
        <taxon>Bacillota</taxon>
        <taxon>Clostridia</taxon>
        <taxon>Eubacteriales</taxon>
        <taxon>Eubacteriaceae</taxon>
        <taxon>Eubacterium</taxon>
    </lineage>
</organism>
<keyword evidence="2" id="KW-1003">Cell membrane</keyword>
<keyword evidence="5 6" id="KW-0472">Membrane</keyword>
<protein>
    <recommendedName>
        <fullName evidence="9">Polysaccharide biosynthesis protein</fullName>
    </recommendedName>
</protein>
<dbReference type="InterPro" id="IPR050833">
    <property type="entry name" value="Poly_Biosynth_Transport"/>
</dbReference>
<comment type="caution">
    <text evidence="7">The sequence shown here is derived from an EMBL/GenBank/DDBJ whole genome shotgun (WGS) entry which is preliminary data.</text>
</comment>
<evidence type="ECO:0000256" key="5">
    <source>
        <dbReference type="ARBA" id="ARBA00023136"/>
    </source>
</evidence>
<dbReference type="PANTHER" id="PTHR30250">
    <property type="entry name" value="PST FAMILY PREDICTED COLANIC ACID TRANSPORTER"/>
    <property type="match status" value="1"/>
</dbReference>
<evidence type="ECO:0000256" key="2">
    <source>
        <dbReference type="ARBA" id="ARBA00022475"/>
    </source>
</evidence>
<evidence type="ECO:0000256" key="6">
    <source>
        <dbReference type="SAM" id="Phobius"/>
    </source>
</evidence>
<dbReference type="Pfam" id="PF01943">
    <property type="entry name" value="Polysacc_synt"/>
    <property type="match status" value="1"/>
</dbReference>
<dbReference type="InterPro" id="IPR002797">
    <property type="entry name" value="Polysacc_synth"/>
</dbReference>
<gene>
    <name evidence="7" type="ORF">DW918_07950</name>
</gene>
<proteinExistence type="predicted"/>
<feature type="transmembrane region" description="Helical" evidence="6">
    <location>
        <begin position="50"/>
        <end position="74"/>
    </location>
</feature>
<keyword evidence="3 6" id="KW-0812">Transmembrane</keyword>
<keyword evidence="4 6" id="KW-1133">Transmembrane helix</keyword>
<evidence type="ECO:0000256" key="1">
    <source>
        <dbReference type="ARBA" id="ARBA00004651"/>
    </source>
</evidence>
<dbReference type="GO" id="GO:0005886">
    <property type="term" value="C:plasma membrane"/>
    <property type="evidence" value="ECO:0007669"/>
    <property type="project" value="UniProtKB-SubCell"/>
</dbReference>
<feature type="transmembrane region" description="Helical" evidence="6">
    <location>
        <begin position="86"/>
        <end position="110"/>
    </location>
</feature>
<name>A0A413T5U0_9FIRM</name>
<evidence type="ECO:0000313" key="8">
    <source>
        <dbReference type="Proteomes" id="UP000285740"/>
    </source>
</evidence>
<evidence type="ECO:0008006" key="9">
    <source>
        <dbReference type="Google" id="ProtNLM"/>
    </source>
</evidence>
<dbReference type="AlphaFoldDB" id="A0A413T5U0"/>
<reference evidence="7 8" key="1">
    <citation type="submission" date="2018-08" db="EMBL/GenBank/DDBJ databases">
        <title>A genome reference for cultivated species of the human gut microbiota.</title>
        <authorList>
            <person name="Zou Y."/>
            <person name="Xue W."/>
            <person name="Luo G."/>
        </authorList>
    </citation>
    <scope>NUCLEOTIDE SEQUENCE [LARGE SCALE GENOMIC DNA]</scope>
    <source>
        <strain evidence="7 8">AM42-30</strain>
    </source>
</reference>